<dbReference type="EMBL" id="NQVE01000125">
    <property type="protein sequence ID" value="RAL45853.1"/>
    <property type="molecule type" value="Genomic_DNA"/>
</dbReference>
<gene>
    <name evidence="2" type="ORF">DM860_006007</name>
</gene>
<sequence>MSNYAENKVYPPPATGYPSEPRGSYMVRPPPVGYPMKDGNQSQAPATATTTTQARGEGFWKGWLVRSLPFVLLRIYTPSLYFEFLIFQAFNTCNILLLPFC</sequence>
<keyword evidence="3" id="KW-1185">Reference proteome</keyword>
<dbReference type="Proteomes" id="UP000249390">
    <property type="component" value="Unassembled WGS sequence"/>
</dbReference>
<evidence type="ECO:0000313" key="2">
    <source>
        <dbReference type="EMBL" id="RAL45853.1"/>
    </source>
</evidence>
<dbReference type="AlphaFoldDB" id="A0A328DPD3"/>
<comment type="caution">
    <text evidence="2">The sequence shown here is derived from an EMBL/GenBank/DDBJ whole genome shotgun (WGS) entry which is preliminary data.</text>
</comment>
<protein>
    <submittedName>
        <fullName evidence="2">Uncharacterized protein</fullName>
    </submittedName>
</protein>
<reference evidence="2 3" key="1">
    <citation type="submission" date="2018-06" db="EMBL/GenBank/DDBJ databases">
        <title>The Genome of Cuscuta australis (Dodder) Provides Insight into the Evolution of Plant Parasitism.</title>
        <authorList>
            <person name="Liu H."/>
        </authorList>
    </citation>
    <scope>NUCLEOTIDE SEQUENCE [LARGE SCALE GENOMIC DNA]</scope>
    <source>
        <strain evidence="3">cv. Yunnan</strain>
        <tissue evidence="2">Vines</tissue>
    </source>
</reference>
<feature type="region of interest" description="Disordered" evidence="1">
    <location>
        <begin position="1"/>
        <end position="23"/>
    </location>
</feature>
<accession>A0A328DPD3</accession>
<organism evidence="2 3">
    <name type="scientific">Cuscuta australis</name>
    <dbReference type="NCBI Taxonomy" id="267555"/>
    <lineage>
        <taxon>Eukaryota</taxon>
        <taxon>Viridiplantae</taxon>
        <taxon>Streptophyta</taxon>
        <taxon>Embryophyta</taxon>
        <taxon>Tracheophyta</taxon>
        <taxon>Spermatophyta</taxon>
        <taxon>Magnoliopsida</taxon>
        <taxon>eudicotyledons</taxon>
        <taxon>Gunneridae</taxon>
        <taxon>Pentapetalae</taxon>
        <taxon>asterids</taxon>
        <taxon>lamiids</taxon>
        <taxon>Solanales</taxon>
        <taxon>Convolvulaceae</taxon>
        <taxon>Cuscuteae</taxon>
        <taxon>Cuscuta</taxon>
        <taxon>Cuscuta subgen. Grammica</taxon>
        <taxon>Cuscuta sect. Cleistogrammica</taxon>
    </lineage>
</organism>
<evidence type="ECO:0000256" key="1">
    <source>
        <dbReference type="SAM" id="MobiDB-lite"/>
    </source>
</evidence>
<name>A0A328DPD3_9ASTE</name>
<evidence type="ECO:0000313" key="3">
    <source>
        <dbReference type="Proteomes" id="UP000249390"/>
    </source>
</evidence>
<proteinExistence type="predicted"/>